<evidence type="ECO:0000256" key="1">
    <source>
        <dbReference type="SAM" id="Phobius"/>
    </source>
</evidence>
<proteinExistence type="predicted"/>
<protein>
    <submittedName>
        <fullName evidence="2">Uncharacterized protein</fullName>
    </submittedName>
</protein>
<gene>
    <name evidence="2" type="ORF">GR212_35975</name>
</gene>
<keyword evidence="1" id="KW-0812">Transmembrane</keyword>
<feature type="transmembrane region" description="Helical" evidence="1">
    <location>
        <begin position="142"/>
        <end position="167"/>
    </location>
</feature>
<name>A0A6L9UFZ2_9HYPH</name>
<keyword evidence="1" id="KW-1133">Transmembrane helix</keyword>
<sequence>MKPSDVNKVDPKYTSLDDYKTALAFLKIPDMKIFDDETNKQRYIWGYDIYIYMTRSIIPVLLAIISYFILIFIANKYPFYFKNNSVLSYMWPWNASVSERLSAIRRGEEANIVTSLTGVVSTIWLFWMLVRVFVELKLQGSFFILRMSFIVAMAAILMWLTASVAFYEAPSFGPTIDDPTLILCLKKLVLISFSYWLSGYFILVTAPYLRSVLKIVIKNSQRNTS</sequence>
<evidence type="ECO:0000313" key="2">
    <source>
        <dbReference type="EMBL" id="NEI74933.1"/>
    </source>
</evidence>
<comment type="caution">
    <text evidence="2">The sequence shown here is derived from an EMBL/GenBank/DDBJ whole genome shotgun (WGS) entry which is preliminary data.</text>
</comment>
<feature type="transmembrane region" description="Helical" evidence="1">
    <location>
        <begin position="110"/>
        <end position="130"/>
    </location>
</feature>
<dbReference type="EMBL" id="WUEY01000045">
    <property type="protein sequence ID" value="NEI74933.1"/>
    <property type="molecule type" value="Genomic_DNA"/>
</dbReference>
<dbReference type="AlphaFoldDB" id="A0A6L9UFZ2"/>
<accession>A0A6L9UFZ2</accession>
<dbReference type="RefSeq" id="WP_163994804.1">
    <property type="nucleotide sequence ID" value="NZ_WUEY01000045.1"/>
</dbReference>
<keyword evidence="1" id="KW-0472">Membrane</keyword>
<dbReference type="Proteomes" id="UP000483035">
    <property type="component" value="Unassembled WGS sequence"/>
</dbReference>
<feature type="transmembrane region" description="Helical" evidence="1">
    <location>
        <begin position="49"/>
        <end position="74"/>
    </location>
</feature>
<feature type="transmembrane region" description="Helical" evidence="1">
    <location>
        <begin position="187"/>
        <end position="209"/>
    </location>
</feature>
<reference evidence="2 3" key="1">
    <citation type="submission" date="2019-12" db="EMBL/GenBank/DDBJ databases">
        <title>Rhizobium genotypes associated with high levels of biological nitrogen fixation by grain legumes in a temperate-maritime cropping system.</title>
        <authorList>
            <person name="Maluk M."/>
            <person name="Francesc Ferrando Molina F."/>
            <person name="Lopez Del Egido L."/>
            <person name="Lafos M."/>
            <person name="Langarica-Fuentes A."/>
            <person name="Gebre Yohannes G."/>
            <person name="Young M.W."/>
            <person name="Martin P."/>
            <person name="Gantlett R."/>
            <person name="Kenicer G."/>
            <person name="Hawes C."/>
            <person name="Begg G.S."/>
            <person name="Quilliam R.S."/>
            <person name="Squire G.R."/>
            <person name="Poole P.S."/>
            <person name="Young P.W."/>
            <person name="Iannetta P.M."/>
            <person name="James E.K."/>
        </authorList>
    </citation>
    <scope>NUCLEOTIDE SEQUENCE [LARGE SCALE GENOMIC DNA]</scope>
    <source>
        <strain evidence="2 3">JHI1118</strain>
    </source>
</reference>
<evidence type="ECO:0000313" key="3">
    <source>
        <dbReference type="Proteomes" id="UP000483035"/>
    </source>
</evidence>
<organism evidence="2 3">
    <name type="scientific">Rhizobium lusitanum</name>
    <dbReference type="NCBI Taxonomy" id="293958"/>
    <lineage>
        <taxon>Bacteria</taxon>
        <taxon>Pseudomonadati</taxon>
        <taxon>Pseudomonadota</taxon>
        <taxon>Alphaproteobacteria</taxon>
        <taxon>Hyphomicrobiales</taxon>
        <taxon>Rhizobiaceae</taxon>
        <taxon>Rhizobium/Agrobacterium group</taxon>
        <taxon>Rhizobium</taxon>
    </lineage>
</organism>